<reference evidence="1" key="1">
    <citation type="submission" date="2014-09" db="EMBL/GenBank/DDBJ databases">
        <authorList>
            <person name="Magalhaes I.L.F."/>
            <person name="Oliveira U."/>
            <person name="Santos F.R."/>
            <person name="Vidigal T.H.D.A."/>
            <person name="Brescovit A.D."/>
            <person name="Santos A.J."/>
        </authorList>
    </citation>
    <scope>NUCLEOTIDE SEQUENCE</scope>
    <source>
        <tissue evidence="1">Shoot tissue taken approximately 20 cm above the soil surface</tissue>
    </source>
</reference>
<evidence type="ECO:0000313" key="1">
    <source>
        <dbReference type="EMBL" id="JAD18826.1"/>
    </source>
</evidence>
<name>A0A0A8XY66_ARUDO</name>
<sequence>MHSASIQKSPPTGLISPCWHAPCSVKRLFKKPNFTQKVNHGCIMFGPGFNPINHLHFFETVPPF</sequence>
<dbReference type="EMBL" id="GBRH01279069">
    <property type="protein sequence ID" value="JAD18826.1"/>
    <property type="molecule type" value="Transcribed_RNA"/>
</dbReference>
<protein>
    <submittedName>
        <fullName evidence="1">Uncharacterized protein</fullName>
    </submittedName>
</protein>
<accession>A0A0A8XY66</accession>
<organism evidence="1">
    <name type="scientific">Arundo donax</name>
    <name type="common">Giant reed</name>
    <name type="synonym">Donax arundinaceus</name>
    <dbReference type="NCBI Taxonomy" id="35708"/>
    <lineage>
        <taxon>Eukaryota</taxon>
        <taxon>Viridiplantae</taxon>
        <taxon>Streptophyta</taxon>
        <taxon>Embryophyta</taxon>
        <taxon>Tracheophyta</taxon>
        <taxon>Spermatophyta</taxon>
        <taxon>Magnoliopsida</taxon>
        <taxon>Liliopsida</taxon>
        <taxon>Poales</taxon>
        <taxon>Poaceae</taxon>
        <taxon>PACMAD clade</taxon>
        <taxon>Arundinoideae</taxon>
        <taxon>Arundineae</taxon>
        <taxon>Arundo</taxon>
    </lineage>
</organism>
<proteinExistence type="predicted"/>
<dbReference type="AlphaFoldDB" id="A0A0A8XY66"/>
<reference evidence="1" key="2">
    <citation type="journal article" date="2015" name="Data Brief">
        <title>Shoot transcriptome of the giant reed, Arundo donax.</title>
        <authorList>
            <person name="Barrero R.A."/>
            <person name="Guerrero F.D."/>
            <person name="Moolhuijzen P."/>
            <person name="Goolsby J.A."/>
            <person name="Tidwell J."/>
            <person name="Bellgard S.E."/>
            <person name="Bellgard M.I."/>
        </authorList>
    </citation>
    <scope>NUCLEOTIDE SEQUENCE</scope>
    <source>
        <tissue evidence="1">Shoot tissue taken approximately 20 cm above the soil surface</tissue>
    </source>
</reference>